<keyword evidence="2" id="KW-1185">Reference proteome</keyword>
<organism evidence="1 2">
    <name type="scientific">Favolaschia claudopus</name>
    <dbReference type="NCBI Taxonomy" id="2862362"/>
    <lineage>
        <taxon>Eukaryota</taxon>
        <taxon>Fungi</taxon>
        <taxon>Dikarya</taxon>
        <taxon>Basidiomycota</taxon>
        <taxon>Agaricomycotina</taxon>
        <taxon>Agaricomycetes</taxon>
        <taxon>Agaricomycetidae</taxon>
        <taxon>Agaricales</taxon>
        <taxon>Marasmiineae</taxon>
        <taxon>Mycenaceae</taxon>
        <taxon>Favolaschia</taxon>
    </lineage>
</organism>
<dbReference type="InterPro" id="IPR032675">
    <property type="entry name" value="LRR_dom_sf"/>
</dbReference>
<evidence type="ECO:0000313" key="1">
    <source>
        <dbReference type="EMBL" id="KAK7033324.1"/>
    </source>
</evidence>
<name>A0AAW0C4N6_9AGAR</name>
<protein>
    <recommendedName>
        <fullName evidence="3">F-box domain-containing protein</fullName>
    </recommendedName>
</protein>
<evidence type="ECO:0008006" key="3">
    <source>
        <dbReference type="Google" id="ProtNLM"/>
    </source>
</evidence>
<dbReference type="Proteomes" id="UP001362999">
    <property type="component" value="Unassembled WGS sequence"/>
</dbReference>
<accession>A0AAW0C4N6</accession>
<evidence type="ECO:0000313" key="2">
    <source>
        <dbReference type="Proteomes" id="UP001362999"/>
    </source>
</evidence>
<reference evidence="1 2" key="1">
    <citation type="journal article" date="2024" name="J Genomics">
        <title>Draft genome sequencing and assembly of Favolaschia claudopus CIRM-BRFM 2984 isolated from oak limbs.</title>
        <authorList>
            <person name="Navarro D."/>
            <person name="Drula E."/>
            <person name="Chaduli D."/>
            <person name="Cazenave R."/>
            <person name="Ahrendt S."/>
            <person name="Wang J."/>
            <person name="Lipzen A."/>
            <person name="Daum C."/>
            <person name="Barry K."/>
            <person name="Grigoriev I.V."/>
            <person name="Favel A."/>
            <person name="Rosso M.N."/>
            <person name="Martin F."/>
        </authorList>
    </citation>
    <scope>NUCLEOTIDE SEQUENCE [LARGE SCALE GENOMIC DNA]</scope>
    <source>
        <strain evidence="1 2">CIRM-BRFM 2984</strain>
    </source>
</reference>
<sequence length="431" mass="49402">MPNVNDMLSVDLLESIMDALLLDNDIAWFARARQNAKDTCQLWSFIISHSPRYWRKLYIGRPTKAEFILWQLGRAPHGPLQVQIYGCRGTDTVTEDIEEMASKLERCLVPVFPRVETLEMETTHIVDWITLAAVIGPCETYFLRSLTFTIGTANPMRIDWTQPTRRPTLPQTKWMNVQRLTGKGIIPVSGQWNAHANLTKLELTTFKSAGIGDVLAMLRGTKHLHELILDDVLFYTSIPSFDFQRARLTHLKRLRFKCWANLDWSVLGHIEAPSLDVLCLHVLGRSFAHVARTCTHLLGSVRQLDLLLWATDEEATNKIWGALDQVKTIDISQSGLDTWDSLHAYMDRNEHCWAGLEEIRLRRYLTKEEATSILRHHAARRDLRVVARVEGGSDEEKRWGGNGITVFTSLDDATNTTTRAHEYLWDEAQFR</sequence>
<dbReference type="AlphaFoldDB" id="A0AAW0C4N6"/>
<proteinExistence type="predicted"/>
<comment type="caution">
    <text evidence="1">The sequence shown here is derived from an EMBL/GenBank/DDBJ whole genome shotgun (WGS) entry which is preliminary data.</text>
</comment>
<gene>
    <name evidence="1" type="ORF">R3P38DRAFT_3186862</name>
</gene>
<dbReference type="Gene3D" id="3.80.10.10">
    <property type="entry name" value="Ribonuclease Inhibitor"/>
    <property type="match status" value="1"/>
</dbReference>
<dbReference type="SUPFAM" id="SSF52047">
    <property type="entry name" value="RNI-like"/>
    <property type="match status" value="1"/>
</dbReference>
<dbReference type="EMBL" id="JAWWNJ010000023">
    <property type="protein sequence ID" value="KAK7033324.1"/>
    <property type="molecule type" value="Genomic_DNA"/>
</dbReference>